<reference evidence="13 14" key="1">
    <citation type="journal article" date="2019" name="Sci. Rep.">
        <title>Comparative genomics of chytrid fungi reveal insights into the obligate biotrophic and pathogenic lifestyle of Synchytrium endobioticum.</title>
        <authorList>
            <person name="van de Vossenberg B.T.L.H."/>
            <person name="Warris S."/>
            <person name="Nguyen H.D.T."/>
            <person name="van Gent-Pelzer M.P.E."/>
            <person name="Joly D.L."/>
            <person name="van de Geest H.C."/>
            <person name="Bonants P.J.M."/>
            <person name="Smith D.S."/>
            <person name="Levesque C.A."/>
            <person name="van der Lee T.A.J."/>
        </authorList>
    </citation>
    <scope>NUCLEOTIDE SEQUENCE [LARGE SCALE GENOMIC DNA]</scope>
    <source>
        <strain evidence="13 14">CBS 675.73</strain>
    </source>
</reference>
<evidence type="ECO:0000256" key="2">
    <source>
        <dbReference type="ARBA" id="ARBA00004245"/>
    </source>
</evidence>
<dbReference type="PANTHER" id="PTHR13236:SF0">
    <property type="entry name" value="CYTOPLASMIC DYNEIN 2 LIGHT INTERMEDIATE CHAIN 1"/>
    <property type="match status" value="1"/>
</dbReference>
<evidence type="ECO:0000313" key="13">
    <source>
        <dbReference type="EMBL" id="TPX76803.1"/>
    </source>
</evidence>
<keyword evidence="6" id="KW-0493">Microtubule</keyword>
<dbReference type="OrthoDB" id="10263060at2759"/>
<evidence type="ECO:0000256" key="6">
    <source>
        <dbReference type="ARBA" id="ARBA00022701"/>
    </source>
</evidence>
<dbReference type="GO" id="GO:0045504">
    <property type="term" value="F:dynein heavy chain binding"/>
    <property type="evidence" value="ECO:0007669"/>
    <property type="project" value="TreeGrafter"/>
</dbReference>
<keyword evidence="4" id="KW-0217">Developmental protein</keyword>
<organism evidence="13 14">
    <name type="scientific">Chytriomyces confervae</name>
    <dbReference type="NCBI Taxonomy" id="246404"/>
    <lineage>
        <taxon>Eukaryota</taxon>
        <taxon>Fungi</taxon>
        <taxon>Fungi incertae sedis</taxon>
        <taxon>Chytridiomycota</taxon>
        <taxon>Chytridiomycota incertae sedis</taxon>
        <taxon>Chytridiomycetes</taxon>
        <taxon>Chytridiales</taxon>
        <taxon>Chytriomycetaceae</taxon>
        <taxon>Chytriomyces</taxon>
    </lineage>
</organism>
<dbReference type="GO" id="GO:0005874">
    <property type="term" value="C:microtubule"/>
    <property type="evidence" value="ECO:0007669"/>
    <property type="project" value="UniProtKB-KW"/>
</dbReference>
<keyword evidence="10" id="KW-0505">Motor protein</keyword>
<evidence type="ECO:0000256" key="8">
    <source>
        <dbReference type="ARBA" id="ARBA00023017"/>
    </source>
</evidence>
<proteinExistence type="inferred from homology"/>
<name>A0A507FKK6_9FUNG</name>
<dbReference type="GO" id="GO:0035735">
    <property type="term" value="P:intraciliary transport involved in cilium assembly"/>
    <property type="evidence" value="ECO:0007669"/>
    <property type="project" value="InterPro"/>
</dbReference>
<protein>
    <recommendedName>
        <fullName evidence="15">Cytoplasmic dynein 2 light intermediate chain 1</fullName>
    </recommendedName>
</protein>
<dbReference type="EMBL" id="QEAP01000036">
    <property type="protein sequence ID" value="TPX76803.1"/>
    <property type="molecule type" value="Genomic_DNA"/>
</dbReference>
<keyword evidence="7" id="KW-0970">Cilium biogenesis/degradation</keyword>
<dbReference type="GO" id="GO:0036064">
    <property type="term" value="C:ciliary basal body"/>
    <property type="evidence" value="ECO:0007669"/>
    <property type="project" value="TreeGrafter"/>
</dbReference>
<evidence type="ECO:0000256" key="4">
    <source>
        <dbReference type="ARBA" id="ARBA00022473"/>
    </source>
</evidence>
<keyword evidence="14" id="KW-1185">Reference proteome</keyword>
<dbReference type="STRING" id="246404.A0A507FKK6"/>
<keyword evidence="5" id="KW-0963">Cytoplasm</keyword>
<evidence type="ECO:0000256" key="3">
    <source>
        <dbReference type="ARBA" id="ARBA00006831"/>
    </source>
</evidence>
<dbReference type="GO" id="GO:0035721">
    <property type="term" value="P:intraciliary retrograde transport"/>
    <property type="evidence" value="ECO:0007669"/>
    <property type="project" value="InterPro"/>
</dbReference>
<evidence type="ECO:0000256" key="10">
    <source>
        <dbReference type="ARBA" id="ARBA00023175"/>
    </source>
</evidence>
<keyword evidence="11" id="KW-0206">Cytoskeleton</keyword>
<evidence type="ECO:0000256" key="11">
    <source>
        <dbReference type="ARBA" id="ARBA00023212"/>
    </source>
</evidence>
<dbReference type="InterPro" id="IPR040045">
    <property type="entry name" value="DYNC2LI1"/>
</dbReference>
<evidence type="ECO:0000256" key="12">
    <source>
        <dbReference type="ARBA" id="ARBA00023273"/>
    </source>
</evidence>
<comment type="caution">
    <text evidence="13">The sequence shown here is derived from an EMBL/GenBank/DDBJ whole genome shotgun (WGS) entry which is preliminary data.</text>
</comment>
<evidence type="ECO:0000313" key="14">
    <source>
        <dbReference type="Proteomes" id="UP000320333"/>
    </source>
</evidence>
<dbReference type="Proteomes" id="UP000320333">
    <property type="component" value="Unassembled WGS sequence"/>
</dbReference>
<comment type="similarity">
    <text evidence="3">Belongs to the dynein light intermediate chain family.</text>
</comment>
<evidence type="ECO:0000256" key="5">
    <source>
        <dbReference type="ARBA" id="ARBA00022490"/>
    </source>
</evidence>
<evidence type="ECO:0000256" key="7">
    <source>
        <dbReference type="ARBA" id="ARBA00022794"/>
    </source>
</evidence>
<comment type="subcellular location">
    <subcellularLocation>
        <location evidence="1">Cell projection</location>
        <location evidence="1">Cilium</location>
    </subcellularLocation>
    <subcellularLocation>
        <location evidence="2">Cytoplasm</location>
        <location evidence="2">Cytoskeleton</location>
    </subcellularLocation>
</comment>
<dbReference type="PANTHER" id="PTHR13236">
    <property type="entry name" value="DYNEIN 2 LIGHT INTERMEDIATE CHAIN, ISOFORM 2"/>
    <property type="match status" value="1"/>
</dbReference>
<dbReference type="AlphaFoldDB" id="A0A507FKK6"/>
<evidence type="ECO:0000256" key="9">
    <source>
        <dbReference type="ARBA" id="ARBA00023069"/>
    </source>
</evidence>
<keyword evidence="12" id="KW-0966">Cell projection</keyword>
<keyword evidence="9" id="KW-0969">Cilium</keyword>
<dbReference type="GO" id="GO:0005868">
    <property type="term" value="C:cytoplasmic dynein complex"/>
    <property type="evidence" value="ECO:0007669"/>
    <property type="project" value="InterPro"/>
</dbReference>
<keyword evidence="8" id="KW-0243">Dynein</keyword>
<evidence type="ECO:0008006" key="15">
    <source>
        <dbReference type="Google" id="ProtNLM"/>
    </source>
</evidence>
<gene>
    <name evidence="13" type="ORF">CcCBS67573_g01934</name>
</gene>
<dbReference type="GO" id="GO:0005930">
    <property type="term" value="C:axoneme"/>
    <property type="evidence" value="ECO:0007669"/>
    <property type="project" value="TreeGrafter"/>
</dbReference>
<accession>A0A507FKK6</accession>
<sequence>MSRESLGKEESRTSRKDVWNLALKVKKGSSAAAADEGVETTIMVFGYYCQSDISNIDRYQTDDIPPPTSALEYRFARSTRGTIKDVAHIWELAGGTHLTDLIDVPINESNIHLTTFVIVLDLSEPAEALPVLEHFLDKIQMRAKKVLDGLEARGSKRPKGLRAFALKKYGSDHPDISSDAMYICPVPIVIVGAKYDLFRDMEPEKRKLLCKTLRFLAHTQGATLVFANLKDETACAKVRRVLNHHAFRSSPLQELSHDYNKPLVITAGQDTFSQIGNPPSEAGGKDAIGKQAFAGYDKWRNDFDRYFPKKRDTSSHIEAIDFTKFKEPRVDAMRAQKDEELERMRRMLDKKIPIKEILSGVAGTSLAKNAGGGNGKSYSRAKAMGLGL</sequence>
<evidence type="ECO:0000256" key="1">
    <source>
        <dbReference type="ARBA" id="ARBA00004138"/>
    </source>
</evidence>